<dbReference type="Proteomes" id="UP000484381">
    <property type="component" value="Unassembled WGS sequence"/>
</dbReference>
<gene>
    <name evidence="3" type="ORF">GCT13_21420</name>
</gene>
<dbReference type="InterPro" id="IPR014729">
    <property type="entry name" value="Rossmann-like_a/b/a_fold"/>
</dbReference>
<dbReference type="PANTHER" id="PTHR46268:SF6">
    <property type="entry name" value="UNIVERSAL STRESS PROTEIN UP12"/>
    <property type="match status" value="1"/>
</dbReference>
<evidence type="ECO:0000313" key="3">
    <source>
        <dbReference type="EMBL" id="MPW19390.1"/>
    </source>
</evidence>
<evidence type="ECO:0000259" key="2">
    <source>
        <dbReference type="Pfam" id="PF00582"/>
    </source>
</evidence>
<protein>
    <submittedName>
        <fullName evidence="3">Universal stress protein</fullName>
    </submittedName>
</protein>
<dbReference type="Gene3D" id="3.40.50.620">
    <property type="entry name" value="HUPs"/>
    <property type="match status" value="1"/>
</dbReference>
<sequence>MKQEQHMTSNQRILIYYDGTEEARSAIARASRIALALDAHIHVLTVVDTNTAIVSTSGMLCEPAYFLIENRARDVLQEALDHMTARGIKVSGHFAVGNVVERIAQHAEMIDADLLVVGHRRRYGLARWLGGAPTYSELVDRAKGRTVITVAVA</sequence>
<feature type="domain" description="UspA" evidence="2">
    <location>
        <begin position="11"/>
        <end position="132"/>
    </location>
</feature>
<dbReference type="RefSeq" id="WP_152761347.1">
    <property type="nucleotide sequence ID" value="NZ_WHNP01000019.1"/>
</dbReference>
<evidence type="ECO:0000313" key="4">
    <source>
        <dbReference type="Proteomes" id="UP000484381"/>
    </source>
</evidence>
<keyword evidence="4" id="KW-1185">Reference proteome</keyword>
<dbReference type="AlphaFoldDB" id="A0A7X1NCH9"/>
<dbReference type="EMBL" id="WHNP01000019">
    <property type="protein sequence ID" value="MPW19390.1"/>
    <property type="molecule type" value="Genomic_DNA"/>
</dbReference>
<dbReference type="SUPFAM" id="SSF52402">
    <property type="entry name" value="Adenine nucleotide alpha hydrolases-like"/>
    <property type="match status" value="1"/>
</dbReference>
<dbReference type="Pfam" id="PF00582">
    <property type="entry name" value="Usp"/>
    <property type="match status" value="1"/>
</dbReference>
<comment type="caution">
    <text evidence="3">The sequence shown here is derived from an EMBL/GenBank/DDBJ whole genome shotgun (WGS) entry which is preliminary data.</text>
</comment>
<accession>A0A7X1NCH9</accession>
<dbReference type="InterPro" id="IPR006016">
    <property type="entry name" value="UspA"/>
</dbReference>
<name>A0A7X1NCH9_9BURK</name>
<comment type="similarity">
    <text evidence="1">Belongs to the universal stress protein A family.</text>
</comment>
<dbReference type="PANTHER" id="PTHR46268">
    <property type="entry name" value="STRESS RESPONSE PROTEIN NHAX"/>
    <property type="match status" value="1"/>
</dbReference>
<reference evidence="3 4" key="1">
    <citation type="submission" date="2019-10" db="EMBL/GenBank/DDBJ databases">
        <title>Paraburkholderia sp. isolated from nodules of Mimosa pudica from Brazilian Atlantic Forest soils.</title>
        <authorList>
            <person name="Paulitsch F."/>
            <person name="Hungria M."/>
            <person name="Dall'Agnol R."/>
        </authorList>
    </citation>
    <scope>NUCLEOTIDE SEQUENCE [LARGE SCALE GENOMIC DNA]</scope>
    <source>
        <strain evidence="3 4">CNPSo 3157</strain>
    </source>
</reference>
<evidence type="ECO:0000256" key="1">
    <source>
        <dbReference type="ARBA" id="ARBA00008791"/>
    </source>
</evidence>
<proteinExistence type="inferred from homology"/>
<dbReference type="CDD" id="cd00293">
    <property type="entry name" value="USP-like"/>
    <property type="match status" value="1"/>
</dbReference>
<organism evidence="3 4">
    <name type="scientific">Paraburkholderia franconis</name>
    <dbReference type="NCBI Taxonomy" id="2654983"/>
    <lineage>
        <taxon>Bacteria</taxon>
        <taxon>Pseudomonadati</taxon>
        <taxon>Pseudomonadota</taxon>
        <taxon>Betaproteobacteria</taxon>
        <taxon>Burkholderiales</taxon>
        <taxon>Burkholderiaceae</taxon>
        <taxon>Paraburkholderia</taxon>
    </lineage>
</organism>